<evidence type="ECO:0000256" key="7">
    <source>
        <dbReference type="RuleBase" id="RU003879"/>
    </source>
</evidence>
<evidence type="ECO:0000313" key="10">
    <source>
        <dbReference type="Proteomes" id="UP000019151"/>
    </source>
</evidence>
<comment type="subcellular location">
    <subcellularLocation>
        <location evidence="1">Cell membrane</location>
        <topology evidence="1">Single-pass membrane protein</topology>
    </subcellularLocation>
    <subcellularLocation>
        <location evidence="7">Cell membrane</location>
        <topology evidence="7">Single-pass type II membrane protein</topology>
    </subcellularLocation>
</comment>
<evidence type="ECO:0000256" key="1">
    <source>
        <dbReference type="ARBA" id="ARBA00004162"/>
    </source>
</evidence>
<evidence type="ECO:0000256" key="5">
    <source>
        <dbReference type="ARBA" id="ARBA00022989"/>
    </source>
</evidence>
<keyword evidence="5 8" id="KW-1133">Transmembrane helix</keyword>
<sequence>MQAEPNVTPMIDVLMVLLIIFMFMVPMSQRATYVQLPVEQPGGPGTPIVLEVGPGGRLALNQQALTFGDLGARLRAVYAGRPDKTITVRGDGAARYQDVVTAIDIARGAGVTVVGLDPRKSLGQHH</sequence>
<evidence type="ECO:0000256" key="4">
    <source>
        <dbReference type="ARBA" id="ARBA00022692"/>
    </source>
</evidence>
<keyword evidence="6 8" id="KW-0472">Membrane</keyword>
<keyword evidence="3" id="KW-1003">Cell membrane</keyword>
<geneLocation type="plasmid" evidence="9 10">
    <name>1</name>
</geneLocation>
<dbReference type="InterPro" id="IPR003400">
    <property type="entry name" value="ExbD"/>
</dbReference>
<dbReference type="GO" id="GO:0015031">
    <property type="term" value="P:protein transport"/>
    <property type="evidence" value="ECO:0007669"/>
    <property type="project" value="UniProtKB-KW"/>
</dbReference>
<dbReference type="AlphaFoldDB" id="W0RQU7"/>
<name>W0RQU7_9BACT</name>
<comment type="similarity">
    <text evidence="2 7">Belongs to the ExbD/TolR family.</text>
</comment>
<dbReference type="InParanoid" id="W0RQU7"/>
<reference evidence="9 10" key="1">
    <citation type="journal article" date="2014" name="Genome Announc.">
        <title>Genome Sequence and Methylome of Soil Bacterium Gemmatirosa kalamazoonensis KBS708T, a Member of the Rarely Cultivated Gemmatimonadetes Phylum.</title>
        <authorList>
            <person name="Debruyn J.M."/>
            <person name="Radosevich M."/>
            <person name="Wommack K.E."/>
            <person name="Polson S.W."/>
            <person name="Hauser L.J."/>
            <person name="Fawaz M.N."/>
            <person name="Korlach J."/>
            <person name="Tsai Y.C."/>
        </authorList>
    </citation>
    <scope>NUCLEOTIDE SEQUENCE [LARGE SCALE GENOMIC DNA]</scope>
    <source>
        <strain evidence="9 10">KBS708</strain>
        <plasmid evidence="10">Plasmid 1</plasmid>
    </source>
</reference>
<dbReference type="Proteomes" id="UP000019151">
    <property type="component" value="Plasmid 1"/>
</dbReference>
<dbReference type="PANTHER" id="PTHR30558:SF7">
    <property type="entry name" value="TOL-PAL SYSTEM PROTEIN TOLR"/>
    <property type="match status" value="1"/>
</dbReference>
<gene>
    <name evidence="9" type="ORF">J421_5302</name>
</gene>
<dbReference type="GO" id="GO:0022857">
    <property type="term" value="F:transmembrane transporter activity"/>
    <property type="evidence" value="ECO:0007669"/>
    <property type="project" value="InterPro"/>
</dbReference>
<keyword evidence="7" id="KW-0813">Transport</keyword>
<proteinExistence type="inferred from homology"/>
<organism evidence="9 10">
    <name type="scientific">Gemmatirosa kalamazoonensis</name>
    <dbReference type="NCBI Taxonomy" id="861299"/>
    <lineage>
        <taxon>Bacteria</taxon>
        <taxon>Pseudomonadati</taxon>
        <taxon>Gemmatimonadota</taxon>
        <taxon>Gemmatimonadia</taxon>
        <taxon>Gemmatimonadales</taxon>
        <taxon>Gemmatimonadaceae</taxon>
        <taxon>Gemmatirosa</taxon>
    </lineage>
</organism>
<evidence type="ECO:0000256" key="8">
    <source>
        <dbReference type="SAM" id="Phobius"/>
    </source>
</evidence>
<keyword evidence="10" id="KW-1185">Reference proteome</keyword>
<accession>W0RQU7</accession>
<keyword evidence="4 7" id="KW-0812">Transmembrane</keyword>
<dbReference type="GO" id="GO:0005886">
    <property type="term" value="C:plasma membrane"/>
    <property type="evidence" value="ECO:0007669"/>
    <property type="project" value="UniProtKB-SubCell"/>
</dbReference>
<dbReference type="RefSeq" id="WP_025414164.1">
    <property type="nucleotide sequence ID" value="NZ_CP007129.1"/>
</dbReference>
<keyword evidence="9" id="KW-0614">Plasmid</keyword>
<keyword evidence="7" id="KW-0653">Protein transport</keyword>
<evidence type="ECO:0000256" key="6">
    <source>
        <dbReference type="ARBA" id="ARBA00023136"/>
    </source>
</evidence>
<dbReference type="HOGENOM" id="CLU_085305_1_3_0"/>
<dbReference type="PANTHER" id="PTHR30558">
    <property type="entry name" value="EXBD MEMBRANE COMPONENT OF PMF-DRIVEN MACROMOLECULE IMPORT SYSTEM"/>
    <property type="match status" value="1"/>
</dbReference>
<dbReference type="Pfam" id="PF02472">
    <property type="entry name" value="ExbD"/>
    <property type="match status" value="1"/>
</dbReference>
<feature type="transmembrane region" description="Helical" evidence="8">
    <location>
        <begin position="6"/>
        <end position="25"/>
    </location>
</feature>
<evidence type="ECO:0000256" key="3">
    <source>
        <dbReference type="ARBA" id="ARBA00022475"/>
    </source>
</evidence>
<protein>
    <submittedName>
        <fullName evidence="9">Biopolymer transport protein ExbD/TolR</fullName>
    </submittedName>
</protein>
<dbReference type="KEGG" id="gba:J421_5302"/>
<dbReference type="EMBL" id="CP007129">
    <property type="protein sequence ID" value="AHG92837.1"/>
    <property type="molecule type" value="Genomic_DNA"/>
</dbReference>
<evidence type="ECO:0000313" key="9">
    <source>
        <dbReference type="EMBL" id="AHG92837.1"/>
    </source>
</evidence>
<evidence type="ECO:0000256" key="2">
    <source>
        <dbReference type="ARBA" id="ARBA00005811"/>
    </source>
</evidence>
<dbReference type="Gene3D" id="3.30.420.270">
    <property type="match status" value="1"/>
</dbReference>